<evidence type="ECO:0000313" key="2">
    <source>
        <dbReference type="EMBL" id="MDT0327543.1"/>
    </source>
</evidence>
<dbReference type="EMBL" id="JAVREP010000001">
    <property type="protein sequence ID" value="MDT0327543.1"/>
    <property type="molecule type" value="Genomic_DNA"/>
</dbReference>
<name>A0ABU2M4G7_9ACTN</name>
<sequence>MTSANAQRSGAFAFPGAHRRVHGPTAPRRLPEPAERFLTALEYETRANPADDDTGEEEISLKDGERARAGDR</sequence>
<organism evidence="2 3">
    <name type="scientific">Nocardiopsis lambiniae</name>
    <dbReference type="NCBI Taxonomy" id="3075539"/>
    <lineage>
        <taxon>Bacteria</taxon>
        <taxon>Bacillati</taxon>
        <taxon>Actinomycetota</taxon>
        <taxon>Actinomycetes</taxon>
        <taxon>Streptosporangiales</taxon>
        <taxon>Nocardiopsidaceae</taxon>
        <taxon>Nocardiopsis</taxon>
    </lineage>
</organism>
<proteinExistence type="predicted"/>
<evidence type="ECO:0000313" key="3">
    <source>
        <dbReference type="Proteomes" id="UP001183390"/>
    </source>
</evidence>
<reference evidence="3" key="1">
    <citation type="submission" date="2023-07" db="EMBL/GenBank/DDBJ databases">
        <title>30 novel species of actinomycetes from the DSMZ collection.</title>
        <authorList>
            <person name="Nouioui I."/>
        </authorList>
    </citation>
    <scope>NUCLEOTIDE SEQUENCE [LARGE SCALE GENOMIC DNA]</scope>
    <source>
        <strain evidence="3">DSM 44743</strain>
    </source>
</reference>
<dbReference type="RefSeq" id="WP_311510303.1">
    <property type="nucleotide sequence ID" value="NZ_JAVREP010000001.1"/>
</dbReference>
<keyword evidence="3" id="KW-1185">Reference proteome</keyword>
<feature type="compositionally biased region" description="Basic and acidic residues" evidence="1">
    <location>
        <begin position="59"/>
        <end position="72"/>
    </location>
</feature>
<evidence type="ECO:0008006" key="4">
    <source>
        <dbReference type="Google" id="ProtNLM"/>
    </source>
</evidence>
<accession>A0ABU2M4G7</accession>
<feature type="region of interest" description="Disordered" evidence="1">
    <location>
        <begin position="1"/>
        <end position="72"/>
    </location>
</feature>
<protein>
    <recommendedName>
        <fullName evidence="4">DUF3073 domain-containing protein</fullName>
    </recommendedName>
</protein>
<gene>
    <name evidence="2" type="ORF">RM479_03875</name>
</gene>
<dbReference type="Proteomes" id="UP001183390">
    <property type="component" value="Unassembled WGS sequence"/>
</dbReference>
<comment type="caution">
    <text evidence="2">The sequence shown here is derived from an EMBL/GenBank/DDBJ whole genome shotgun (WGS) entry which is preliminary data.</text>
</comment>
<evidence type="ECO:0000256" key="1">
    <source>
        <dbReference type="SAM" id="MobiDB-lite"/>
    </source>
</evidence>